<proteinExistence type="predicted"/>
<dbReference type="PROSITE" id="PS50158">
    <property type="entry name" value="ZF_CCHC"/>
    <property type="match status" value="1"/>
</dbReference>
<dbReference type="GO" id="GO:0008270">
    <property type="term" value="F:zinc ion binding"/>
    <property type="evidence" value="ECO:0007669"/>
    <property type="project" value="UniProtKB-KW"/>
</dbReference>
<gene>
    <name evidence="5" type="ORF">MELLADRAFT_66509</name>
</gene>
<keyword evidence="2" id="KW-0479">Metal-binding</keyword>
<dbReference type="EMBL" id="GL883132">
    <property type="protein sequence ID" value="EGG02252.1"/>
    <property type="molecule type" value="Genomic_DNA"/>
</dbReference>
<dbReference type="OrthoDB" id="2506726at2759"/>
<evidence type="ECO:0000259" key="4">
    <source>
        <dbReference type="PROSITE" id="PS50158"/>
    </source>
</evidence>
<keyword evidence="2" id="KW-0863">Zinc-finger</keyword>
<dbReference type="GO" id="GO:0006397">
    <property type="term" value="P:mRNA processing"/>
    <property type="evidence" value="ECO:0007669"/>
    <property type="project" value="UniProtKB-KW"/>
</dbReference>
<dbReference type="GeneID" id="18930641"/>
<dbReference type="GO" id="GO:0003676">
    <property type="term" value="F:nucleic acid binding"/>
    <property type="evidence" value="ECO:0007669"/>
    <property type="project" value="InterPro"/>
</dbReference>
<dbReference type="STRING" id="747676.F4RZH9"/>
<dbReference type="AlphaFoldDB" id="F4RZH9"/>
<keyword evidence="2" id="KW-0862">Zinc</keyword>
<dbReference type="InterPro" id="IPR036875">
    <property type="entry name" value="Znf_CCHC_sf"/>
</dbReference>
<dbReference type="InterPro" id="IPR001878">
    <property type="entry name" value="Znf_CCHC"/>
</dbReference>
<name>F4RZH9_MELLP</name>
<dbReference type="InParanoid" id="F4RZH9"/>
<feature type="compositionally biased region" description="Polar residues" evidence="3">
    <location>
        <begin position="103"/>
        <end position="118"/>
    </location>
</feature>
<reference evidence="6" key="1">
    <citation type="journal article" date="2011" name="Proc. Natl. Acad. Sci. U.S.A.">
        <title>Obligate biotrophy features unraveled by the genomic analysis of rust fungi.</title>
        <authorList>
            <person name="Duplessis S."/>
            <person name="Cuomo C.A."/>
            <person name="Lin Y.-C."/>
            <person name="Aerts A."/>
            <person name="Tisserant E."/>
            <person name="Veneault-Fourrey C."/>
            <person name="Joly D.L."/>
            <person name="Hacquard S."/>
            <person name="Amselem J."/>
            <person name="Cantarel B.L."/>
            <person name="Chiu R."/>
            <person name="Coutinho P.M."/>
            <person name="Feau N."/>
            <person name="Field M."/>
            <person name="Frey P."/>
            <person name="Gelhaye E."/>
            <person name="Goldberg J."/>
            <person name="Grabherr M.G."/>
            <person name="Kodira C.D."/>
            <person name="Kohler A."/>
            <person name="Kuees U."/>
            <person name="Lindquist E.A."/>
            <person name="Lucas S.M."/>
            <person name="Mago R."/>
            <person name="Mauceli E."/>
            <person name="Morin E."/>
            <person name="Murat C."/>
            <person name="Pangilinan J.L."/>
            <person name="Park R."/>
            <person name="Pearson M."/>
            <person name="Quesneville H."/>
            <person name="Rouhier N."/>
            <person name="Sakthikumar S."/>
            <person name="Salamov A.A."/>
            <person name="Schmutz J."/>
            <person name="Selles B."/>
            <person name="Shapiro H."/>
            <person name="Tanguay P."/>
            <person name="Tuskan G.A."/>
            <person name="Henrissat B."/>
            <person name="Van de Peer Y."/>
            <person name="Rouze P."/>
            <person name="Ellis J.G."/>
            <person name="Dodds P.N."/>
            <person name="Schein J.E."/>
            <person name="Zhong S."/>
            <person name="Hamelin R.C."/>
            <person name="Grigoriev I.V."/>
            <person name="Szabo L.J."/>
            <person name="Martin F."/>
        </authorList>
    </citation>
    <scope>NUCLEOTIDE SEQUENCE [LARGE SCALE GENOMIC DNA]</scope>
    <source>
        <strain evidence="6">98AG31 / pathotype 3-4-7</strain>
    </source>
</reference>
<dbReference type="RefSeq" id="XP_007414509.1">
    <property type="nucleotide sequence ID" value="XM_007414447.1"/>
</dbReference>
<evidence type="ECO:0000256" key="2">
    <source>
        <dbReference type="PROSITE-ProRule" id="PRU00047"/>
    </source>
</evidence>
<accession>F4RZH9</accession>
<dbReference type="HOGENOM" id="CLU_778628_0_0_1"/>
<evidence type="ECO:0000313" key="5">
    <source>
        <dbReference type="EMBL" id="EGG02252.1"/>
    </source>
</evidence>
<keyword evidence="6" id="KW-1185">Reference proteome</keyword>
<dbReference type="KEGG" id="mlr:MELLADRAFT_66509"/>
<feature type="domain" description="CCHC-type" evidence="4">
    <location>
        <begin position="169"/>
        <end position="183"/>
    </location>
</feature>
<evidence type="ECO:0000256" key="3">
    <source>
        <dbReference type="SAM" id="MobiDB-lite"/>
    </source>
</evidence>
<evidence type="ECO:0000313" key="6">
    <source>
        <dbReference type="Proteomes" id="UP000001072"/>
    </source>
</evidence>
<dbReference type="Pfam" id="PF22936">
    <property type="entry name" value="Pol_BBD"/>
    <property type="match status" value="1"/>
</dbReference>
<protein>
    <recommendedName>
        <fullName evidence="4">CCHC-type domain-containing protein</fullName>
    </recommendedName>
</protein>
<dbReference type="SUPFAM" id="SSF57756">
    <property type="entry name" value="Retrovirus zinc finger-like domains"/>
    <property type="match status" value="1"/>
</dbReference>
<organism evidence="6">
    <name type="scientific">Melampsora larici-populina (strain 98AG31 / pathotype 3-4-7)</name>
    <name type="common">Poplar leaf rust fungus</name>
    <dbReference type="NCBI Taxonomy" id="747676"/>
    <lineage>
        <taxon>Eukaryota</taxon>
        <taxon>Fungi</taxon>
        <taxon>Dikarya</taxon>
        <taxon>Basidiomycota</taxon>
        <taxon>Pucciniomycotina</taxon>
        <taxon>Pucciniomycetes</taxon>
        <taxon>Pucciniales</taxon>
        <taxon>Melampsoraceae</taxon>
        <taxon>Melampsora</taxon>
    </lineage>
</organism>
<dbReference type="Proteomes" id="UP000001072">
    <property type="component" value="Unassembled WGS sequence"/>
</dbReference>
<feature type="region of interest" description="Disordered" evidence="3">
    <location>
        <begin position="92"/>
        <end position="136"/>
    </location>
</feature>
<dbReference type="VEuPathDB" id="FungiDB:MELLADRAFT_66509"/>
<dbReference type="InterPro" id="IPR054722">
    <property type="entry name" value="PolX-like_BBD"/>
</dbReference>
<keyword evidence="1" id="KW-0507">mRNA processing</keyword>
<sequence length="356" mass="39020">MKRAGFVWNEDSVMGMIFQTGVPTDYTNINITLNARLRTNPATTISAKEVEEAIRAEKHNKPDDLLVNQLTLNDTDQHSPLNINAVSRQQRLPTPRFLPPPQNVQRPTNQPSYRQRTGPNYRPPAPQNREPRAYSNNNMTTTMPRITNAPPGTQINYHPGPKLTPYNQCLACGNTGHWVRGCPLYRGGSGSSRNQGLRMNLVNANDNEFVAEPDGTYPSDAEPTGVDEQPDGIWASESHLTKEWDNPDEGVSDTGATHMITGDLSRLTDVHILSRPIPISVATKSNRAFVTAKGTLHICADDGSSIPIKNTYYSPAAQRTLISIPEIVESGGSWMGGNGESYMSDKTGHLSKCASS</sequence>
<evidence type="ECO:0000256" key="1">
    <source>
        <dbReference type="ARBA" id="ARBA00022664"/>
    </source>
</evidence>